<evidence type="ECO:0000256" key="1">
    <source>
        <dbReference type="PROSITE-ProRule" id="PRU00042"/>
    </source>
</evidence>
<evidence type="ECO:0000313" key="7">
    <source>
        <dbReference type="Proteomes" id="UP000208106"/>
    </source>
</evidence>
<keyword evidence="1" id="KW-0862">Zinc</keyword>
<keyword evidence="1" id="KW-0479">Metal-binding</keyword>
<evidence type="ECO:0000313" key="6">
    <source>
        <dbReference type="Proteomes" id="UP000100290"/>
    </source>
</evidence>
<keyword evidence="1" id="KW-0863">Zinc-finger</keyword>
<dbReference type="InterPro" id="IPR036236">
    <property type="entry name" value="Znf_C2H2_sf"/>
</dbReference>
<dbReference type="Proteomes" id="UP000100290">
    <property type="component" value="Segment"/>
</dbReference>
<dbReference type="EMBL" id="KM924292">
    <property type="protein sequence ID" value="AIU39336.1"/>
    <property type="molecule type" value="Genomic_DNA"/>
</dbReference>
<gene>
    <name evidence="5" type="primary">ORF70</name>
    <name evidence="3" type="synonym">ORFG</name>
</gene>
<evidence type="ECO:0000313" key="5">
    <source>
        <dbReference type="EMBL" id="AKV40717.1"/>
    </source>
</evidence>
<dbReference type="GO" id="GO:0008270">
    <property type="term" value="F:zinc ion binding"/>
    <property type="evidence" value="ECO:0007669"/>
    <property type="project" value="UniProtKB-KW"/>
</dbReference>
<dbReference type="SUPFAM" id="SSF57667">
    <property type="entry name" value="beta-beta-alpha zinc fingers"/>
    <property type="match status" value="1"/>
</dbReference>
<dbReference type="Proteomes" id="UP000240599">
    <property type="component" value="Segment"/>
</dbReference>
<accession>A0A0K1R197</accession>
<evidence type="ECO:0000313" key="3">
    <source>
        <dbReference type="EMBL" id="AIU39336.1"/>
    </source>
</evidence>
<reference evidence="7 8" key="1">
    <citation type="journal article" date="2015" name="J. Virol.">
        <title>The Genome of a Tortoise Herpesvirus (Testudinid Herpesvirus 3) Has a Novel Structure and Contains a Large Region That Is Not Required for Replication In Vitro or Virulence In Vivo.</title>
        <authorList>
            <person name="Gandar F."/>
            <person name="Wilkie G.S."/>
            <person name="Gatherer D."/>
            <person name="Kerr K."/>
            <person name="Marlier D."/>
            <person name="Diez M."/>
            <person name="Marschang R.E."/>
            <person name="Mast J."/>
            <person name="Dewals B.G."/>
            <person name="Davison A.J."/>
            <person name="Vanderplasschen A.F."/>
        </authorList>
    </citation>
    <scope>NUCLEOTIDE SEQUENCE [LARGE SCALE GENOMIC DNA]</scope>
    <source>
        <strain evidence="3 7">1976</strain>
        <strain evidence="4 8">4295/7R</strain>
    </source>
</reference>
<name>A0A0K1R197_9ALPH</name>
<evidence type="ECO:0000259" key="2">
    <source>
        <dbReference type="PROSITE" id="PS50157"/>
    </source>
</evidence>
<dbReference type="KEGG" id="vg:26122526"/>
<dbReference type="PROSITE" id="PS50157">
    <property type="entry name" value="ZINC_FINGER_C2H2_2"/>
    <property type="match status" value="1"/>
</dbReference>
<evidence type="ECO:0000313" key="8">
    <source>
        <dbReference type="Proteomes" id="UP000240599"/>
    </source>
</evidence>
<feature type="domain" description="C2H2-type" evidence="2">
    <location>
        <begin position="58"/>
        <end position="82"/>
    </location>
</feature>
<dbReference type="EMBL" id="KT008627">
    <property type="protein sequence ID" value="AKV40717.1"/>
    <property type="molecule type" value="Genomic_DNA"/>
</dbReference>
<dbReference type="EMBL" id="KM924293">
    <property type="protein sequence ID" value="AIU39431.1"/>
    <property type="molecule type" value="Genomic_DNA"/>
</dbReference>
<reference evidence="5 6" key="2">
    <citation type="journal article" date="2015" name="PLoS ONE">
        <title>A Genomic Approach to Unravel Host-Pathogen Interaction in Chelonians: The Example of Testudinid Herpesvirus 3.</title>
        <authorList>
            <person name="Origgi F.C."/>
            <person name="Tecilla M."/>
            <person name="Pilo P."/>
            <person name="Aloisio F."/>
            <person name="Otten P."/>
            <person name="Aguilar-Bultet L."/>
            <person name="Sattler U."/>
            <person name="Roccabianca P."/>
            <person name="Romero C.H."/>
            <person name="Bloom D.C."/>
            <person name="Jacobson E.R."/>
        </authorList>
    </citation>
    <scope>NUCLEOTIDE SEQUENCE [LARGE SCALE GENOMIC DNA]</scope>
    <source>
        <strain evidence="5">US1976/98</strain>
    </source>
</reference>
<dbReference type="Gene3D" id="3.30.160.60">
    <property type="entry name" value="Classic Zinc Finger"/>
    <property type="match status" value="1"/>
</dbReference>
<keyword evidence="7" id="KW-1185">Reference proteome</keyword>
<proteinExistence type="predicted"/>
<dbReference type="InterPro" id="IPR013087">
    <property type="entry name" value="Znf_C2H2_type"/>
</dbReference>
<sequence>MPSSTRTHTMPMPDLGPSFSRGIAGMSFKITCDDMVYVGFSRLRFKSRGYTAMGDGKFQCSKCGIVYIGEMYMKHHVQMHEGCYRLQCLFCDQGFAQLHILRRHMGTCPEITQSKVDTLTDRLIRTHTLSEDEAKNVRAALLAHRKTTRRPRKVVKKALPRIIPNKPIETIEPQFDHETEVALAVSVLQEIIKTMDNESDQ</sequence>
<organism evidence="5 6">
    <name type="scientific">Testudinid alphaherpesvirus 3</name>
    <dbReference type="NCBI Taxonomy" id="2560801"/>
    <lineage>
        <taxon>Viruses</taxon>
        <taxon>Duplodnaviria</taxon>
        <taxon>Heunggongvirae</taxon>
        <taxon>Peploviricota</taxon>
        <taxon>Herviviricetes</taxon>
        <taxon>Herpesvirales</taxon>
        <taxon>Orthoherpesviridae</taxon>
        <taxon>Alphaherpesvirinae</taxon>
        <taxon>Scutavirus</taxon>
        <taxon>Scutavirus testudinidalpha3</taxon>
    </lineage>
</organism>
<protein>
    <submittedName>
        <fullName evidence="3">Protein IG</fullName>
    </submittedName>
</protein>
<evidence type="ECO:0000313" key="4">
    <source>
        <dbReference type="EMBL" id="AIU39431.1"/>
    </source>
</evidence>
<dbReference type="SMART" id="SM00355">
    <property type="entry name" value="ZnF_C2H2"/>
    <property type="match status" value="2"/>
</dbReference>
<dbReference type="Proteomes" id="UP000208106">
    <property type="component" value="Segment"/>
</dbReference>
<dbReference type="PROSITE" id="PS00028">
    <property type="entry name" value="ZINC_FINGER_C2H2_1"/>
    <property type="match status" value="1"/>
</dbReference>